<feature type="domain" description="Calcineurin-like phosphoesterase" evidence="3">
    <location>
        <begin position="17"/>
        <end position="215"/>
    </location>
</feature>
<evidence type="ECO:0000256" key="1">
    <source>
        <dbReference type="ARBA" id="ARBA00022729"/>
    </source>
</evidence>
<dbReference type="KEGG" id="afl:Aflv_2431"/>
<dbReference type="Pfam" id="PF00149">
    <property type="entry name" value="Metallophos"/>
    <property type="match status" value="1"/>
</dbReference>
<dbReference type="HOGENOM" id="CLU_005854_8_1_9"/>
<dbReference type="Pfam" id="PF02872">
    <property type="entry name" value="5_nucleotid_C"/>
    <property type="match status" value="1"/>
</dbReference>
<evidence type="ECO:0000256" key="2">
    <source>
        <dbReference type="RuleBase" id="RU362119"/>
    </source>
</evidence>
<dbReference type="CDD" id="cd00845">
    <property type="entry name" value="MPP_UshA_N_like"/>
    <property type="match status" value="1"/>
</dbReference>
<dbReference type="InterPro" id="IPR008334">
    <property type="entry name" value="5'-Nucleotdase_C"/>
</dbReference>
<evidence type="ECO:0000313" key="5">
    <source>
        <dbReference type="EMBL" id="ACJ34788.1"/>
    </source>
</evidence>
<dbReference type="SUPFAM" id="SSF55816">
    <property type="entry name" value="5'-nucleotidase (syn. UDP-sugar hydrolase), C-terminal domain"/>
    <property type="match status" value="1"/>
</dbReference>
<accession>B7GF52</accession>
<feature type="domain" description="5'-Nucleotidase C-terminal" evidence="4">
    <location>
        <begin position="301"/>
        <end position="437"/>
    </location>
</feature>
<keyword evidence="1" id="KW-0732">Signal</keyword>
<reference evidence="5 6" key="1">
    <citation type="journal article" date="2008" name="Genome Biol.">
        <title>Encapsulated in silica: genome, proteome and physiology of the thermophilic bacterium Anoxybacillus flavithermus WK1.</title>
        <authorList>
            <person name="Saw J.H."/>
            <person name="Mountain B.W."/>
            <person name="Feng L."/>
            <person name="Omelchenko M.V."/>
            <person name="Hou S."/>
            <person name="Saito J.A."/>
            <person name="Stott M.B."/>
            <person name="Li D."/>
            <person name="Zhao G."/>
            <person name="Wu J."/>
            <person name="Galperin M.Y."/>
            <person name="Koonin E.V."/>
            <person name="Makarova K.S."/>
            <person name="Wolf Y.I."/>
            <person name="Rigden D.J."/>
            <person name="Dunfield P.F."/>
            <person name="Wang L."/>
            <person name="Alam M."/>
        </authorList>
    </citation>
    <scope>NUCLEOTIDE SEQUENCE [LARGE SCALE GENOMIC DNA]</scope>
    <source>
        <strain evidence="6">DSM 21510 / WK1</strain>
    </source>
</reference>
<dbReference type="SMR" id="B7GF52"/>
<evidence type="ECO:0000313" key="6">
    <source>
        <dbReference type="Proteomes" id="UP000000742"/>
    </source>
</evidence>
<sequence length="474" mass="54469">MDCKKKGVLQTLRETIHIYHTNDMHSHFERWPKIVRYLQNERRKHKKNYEHMVLLDIGDFIDRFHPLTEASDGKANVILLNDAAYDAVTIGNNEGITLSHEQLDTLYAHAKFPVIVANVFYENGERPHWMKPYVIMTFGCVRVAFIGVTVPFQTFYELLGWRVADPFETVAQLVEELSEKVDAIILLSHLGVNDDEKMAHMFPQLTAILGGHTHHVFEQGKWVNETLLCGAGKFGHYVGHVTLTIDQKSRKVDMKAHVQHTEALEYECEETKQKLNDMIAQSARALAQPIVQLPETLHIDWFAPSPLATILAQALNEWCEGDVAMVNAGVLLSSLPKGVVTKGDIHRICPHPINPCKVYLRGSELKEVILQAETEQMKQLRLKGFGFRGEVMGQMVYDRITVEKEQLIDGQAHVRRIFIHHQPIEEQKTYAVATIDMFTFGHLYPEIYRAKKQYYMPEMLRDVLAWKLKNMYQS</sequence>
<dbReference type="PIRSF" id="PIRSF036361">
    <property type="entry name" value="YunD"/>
    <property type="match status" value="1"/>
</dbReference>
<dbReference type="InterPro" id="IPR029052">
    <property type="entry name" value="Metallo-depent_PP-like"/>
</dbReference>
<dbReference type="PANTHER" id="PTHR11575:SF23">
    <property type="entry name" value="5-NUCLEOTIDASE FAMILY PROTEIN"/>
    <property type="match status" value="1"/>
</dbReference>
<keyword evidence="2" id="KW-0547">Nucleotide-binding</keyword>
<dbReference type="InterPro" id="IPR004843">
    <property type="entry name" value="Calcineurin-like_PHP"/>
</dbReference>
<dbReference type="GO" id="GO:0008253">
    <property type="term" value="F:5'-nucleotidase activity"/>
    <property type="evidence" value="ECO:0007669"/>
    <property type="project" value="TreeGrafter"/>
</dbReference>
<dbReference type="STRING" id="491915.Aflv_2431"/>
<organism evidence="5 6">
    <name type="scientific">Anoxybacillus flavithermus (strain DSM 21510 / WK1)</name>
    <dbReference type="NCBI Taxonomy" id="491915"/>
    <lineage>
        <taxon>Bacteria</taxon>
        <taxon>Bacillati</taxon>
        <taxon>Bacillota</taxon>
        <taxon>Bacilli</taxon>
        <taxon>Bacillales</taxon>
        <taxon>Anoxybacillaceae</taxon>
        <taxon>Anoxybacillus</taxon>
    </lineage>
</organism>
<proteinExistence type="inferred from homology"/>
<dbReference type="GO" id="GO:0008768">
    <property type="term" value="F:UDP-sugar diphosphatase activity"/>
    <property type="evidence" value="ECO:0007669"/>
    <property type="project" value="TreeGrafter"/>
</dbReference>
<evidence type="ECO:0000259" key="4">
    <source>
        <dbReference type="Pfam" id="PF02872"/>
    </source>
</evidence>
<dbReference type="InterPro" id="IPR006179">
    <property type="entry name" value="5_nucleotidase/apyrase"/>
</dbReference>
<dbReference type="InterPro" id="IPR036907">
    <property type="entry name" value="5'-Nucleotdase_C_sf"/>
</dbReference>
<dbReference type="PRINTS" id="PR01607">
    <property type="entry name" value="APYRASEFAMLY"/>
</dbReference>
<dbReference type="Proteomes" id="UP000000742">
    <property type="component" value="Chromosome"/>
</dbReference>
<dbReference type="GO" id="GO:0030288">
    <property type="term" value="C:outer membrane-bounded periplasmic space"/>
    <property type="evidence" value="ECO:0007669"/>
    <property type="project" value="TreeGrafter"/>
</dbReference>
<gene>
    <name evidence="5" type="ordered locus">Aflv_2431</name>
</gene>
<comment type="similarity">
    <text evidence="2">Belongs to the 5'-nucleotidase family.</text>
</comment>
<name>B7GF52_ANOFW</name>
<protein>
    <submittedName>
        <fullName evidence="5">Esterase</fullName>
    </submittedName>
</protein>
<evidence type="ECO:0000259" key="3">
    <source>
        <dbReference type="Pfam" id="PF00149"/>
    </source>
</evidence>
<dbReference type="GO" id="GO:0009166">
    <property type="term" value="P:nucleotide catabolic process"/>
    <property type="evidence" value="ECO:0007669"/>
    <property type="project" value="InterPro"/>
</dbReference>
<dbReference type="eggNOG" id="COG0737">
    <property type="taxonomic scope" value="Bacteria"/>
</dbReference>
<dbReference type="Gene3D" id="3.90.780.10">
    <property type="entry name" value="5'-Nucleotidase, C-terminal domain"/>
    <property type="match status" value="1"/>
</dbReference>
<dbReference type="AlphaFoldDB" id="B7GF52"/>
<dbReference type="PANTHER" id="PTHR11575">
    <property type="entry name" value="5'-NUCLEOTIDASE-RELATED"/>
    <property type="match status" value="1"/>
</dbReference>
<keyword evidence="2" id="KW-0378">Hydrolase</keyword>
<dbReference type="GO" id="GO:0000166">
    <property type="term" value="F:nucleotide binding"/>
    <property type="evidence" value="ECO:0007669"/>
    <property type="project" value="UniProtKB-KW"/>
</dbReference>
<dbReference type="SUPFAM" id="SSF56300">
    <property type="entry name" value="Metallo-dependent phosphatases"/>
    <property type="match status" value="1"/>
</dbReference>
<dbReference type="Gene3D" id="3.60.21.10">
    <property type="match status" value="1"/>
</dbReference>
<dbReference type="InterPro" id="IPR011240">
    <property type="entry name" value="Pesterase_YunD"/>
</dbReference>
<dbReference type="EMBL" id="CP000922">
    <property type="protein sequence ID" value="ACJ34788.1"/>
    <property type="molecule type" value="Genomic_DNA"/>
</dbReference>